<evidence type="ECO:0000313" key="1">
    <source>
        <dbReference type="EMBL" id="KIK35204.1"/>
    </source>
</evidence>
<accession>A0A0D0AAS3</accession>
<proteinExistence type="predicted"/>
<dbReference type="EMBL" id="KN835651">
    <property type="protein sequence ID" value="KIK35204.1"/>
    <property type="molecule type" value="Genomic_DNA"/>
</dbReference>
<dbReference type="Proteomes" id="UP000054485">
    <property type="component" value="Unassembled WGS sequence"/>
</dbReference>
<reference evidence="2" key="2">
    <citation type="submission" date="2015-01" db="EMBL/GenBank/DDBJ databases">
        <title>Evolutionary Origins and Diversification of the Mycorrhizal Mutualists.</title>
        <authorList>
            <consortium name="DOE Joint Genome Institute"/>
            <consortium name="Mycorrhizal Genomics Consortium"/>
            <person name="Kohler A."/>
            <person name="Kuo A."/>
            <person name="Nagy L.G."/>
            <person name="Floudas D."/>
            <person name="Copeland A."/>
            <person name="Barry K.W."/>
            <person name="Cichocki N."/>
            <person name="Veneault-Fourrey C."/>
            <person name="LaButti K."/>
            <person name="Lindquist E.A."/>
            <person name="Lipzen A."/>
            <person name="Lundell T."/>
            <person name="Morin E."/>
            <person name="Murat C."/>
            <person name="Riley R."/>
            <person name="Ohm R."/>
            <person name="Sun H."/>
            <person name="Tunlid A."/>
            <person name="Henrissat B."/>
            <person name="Grigoriev I.V."/>
            <person name="Hibbett D.S."/>
            <person name="Martin F."/>
        </authorList>
    </citation>
    <scope>NUCLEOTIDE SEQUENCE [LARGE SCALE GENOMIC DNA]</scope>
    <source>
        <strain evidence="2">UH-Slu-Lm8-n1</strain>
    </source>
</reference>
<reference evidence="1 2" key="1">
    <citation type="submission" date="2014-04" db="EMBL/GenBank/DDBJ databases">
        <authorList>
            <consortium name="DOE Joint Genome Institute"/>
            <person name="Kuo A."/>
            <person name="Ruytinx J."/>
            <person name="Rineau F."/>
            <person name="Colpaert J."/>
            <person name="Kohler A."/>
            <person name="Nagy L.G."/>
            <person name="Floudas D."/>
            <person name="Copeland A."/>
            <person name="Barry K.W."/>
            <person name="Cichocki N."/>
            <person name="Veneault-Fourrey C."/>
            <person name="LaButti K."/>
            <person name="Lindquist E.A."/>
            <person name="Lipzen A."/>
            <person name="Lundell T."/>
            <person name="Morin E."/>
            <person name="Murat C."/>
            <person name="Sun H."/>
            <person name="Tunlid A."/>
            <person name="Henrissat B."/>
            <person name="Grigoriev I.V."/>
            <person name="Hibbett D.S."/>
            <person name="Martin F."/>
            <person name="Nordberg H.P."/>
            <person name="Cantor M.N."/>
            <person name="Hua S.X."/>
        </authorList>
    </citation>
    <scope>NUCLEOTIDE SEQUENCE [LARGE SCALE GENOMIC DNA]</scope>
    <source>
        <strain evidence="1 2">UH-Slu-Lm8-n1</strain>
    </source>
</reference>
<sequence length="80" mass="8995">MTIIGIRCGLLENHISAIPNINELVSVRQSIRVRKPTCQNASMFGTTKTFYLQMRFQGAIEANAEPQKLMVKVKIFRKGG</sequence>
<dbReference type="AlphaFoldDB" id="A0A0D0AAS3"/>
<keyword evidence="2" id="KW-1185">Reference proteome</keyword>
<name>A0A0D0AAS3_9AGAM</name>
<protein>
    <submittedName>
        <fullName evidence="1">Uncharacterized protein</fullName>
    </submittedName>
</protein>
<evidence type="ECO:0000313" key="2">
    <source>
        <dbReference type="Proteomes" id="UP000054485"/>
    </source>
</evidence>
<dbReference type="InParanoid" id="A0A0D0AAS3"/>
<gene>
    <name evidence="1" type="ORF">CY34DRAFT_812346</name>
</gene>
<organism evidence="1 2">
    <name type="scientific">Suillus luteus UH-Slu-Lm8-n1</name>
    <dbReference type="NCBI Taxonomy" id="930992"/>
    <lineage>
        <taxon>Eukaryota</taxon>
        <taxon>Fungi</taxon>
        <taxon>Dikarya</taxon>
        <taxon>Basidiomycota</taxon>
        <taxon>Agaricomycotina</taxon>
        <taxon>Agaricomycetes</taxon>
        <taxon>Agaricomycetidae</taxon>
        <taxon>Boletales</taxon>
        <taxon>Suillineae</taxon>
        <taxon>Suillaceae</taxon>
        <taxon>Suillus</taxon>
    </lineage>
</organism>
<dbReference type="HOGENOM" id="CLU_2591391_0_0_1"/>